<reference evidence="2" key="2">
    <citation type="journal article" date="2018" name="BMC Genomics">
        <title>Genomic insights into host adaptation between the wheat stripe rust pathogen (Puccinia striiformis f. sp. tritici) and the barley stripe rust pathogen (Puccinia striiformis f. sp. hordei).</title>
        <authorList>
            <person name="Xia C."/>
            <person name="Wang M."/>
            <person name="Yin C."/>
            <person name="Cornejo O.E."/>
            <person name="Hulbert S.H."/>
            <person name="Chen X."/>
        </authorList>
    </citation>
    <scope>NUCLEOTIDE SEQUENCE [LARGE SCALE GENOMIC DNA]</scope>
    <source>
        <strain evidence="2">93TX-2</strain>
    </source>
</reference>
<gene>
    <name evidence="1" type="ORF">PSHT_04871</name>
</gene>
<dbReference type="AlphaFoldDB" id="A0A2S4WC47"/>
<reference evidence="1 2" key="1">
    <citation type="submission" date="2017-12" db="EMBL/GenBank/DDBJ databases">
        <title>Gene loss provides genomic basis for host adaptation in cereal stripe rust fungi.</title>
        <authorList>
            <person name="Xia C."/>
        </authorList>
    </citation>
    <scope>NUCLEOTIDE SEQUENCE [LARGE SCALE GENOMIC DNA]</scope>
    <source>
        <strain evidence="1 2">93TX-2</strain>
    </source>
</reference>
<dbReference type="EMBL" id="PKSM01000051">
    <property type="protein sequence ID" value="POW19287.1"/>
    <property type="molecule type" value="Genomic_DNA"/>
</dbReference>
<sequence length="148" mass="17212">TPHQGIHTNNYVEASHRILKAHFIAPLARRCIDEVVQVLTDKVHTLYLRTQLQVAHGIKQQQTNKFQTHAKARSKDGYTKQITFLLGVRLKSACEKTFAKWRRGWWSCKLCPSIYQKQDPPTMVQQIQYMYCICIANTQFQNTVYCIG</sequence>
<protein>
    <submittedName>
        <fullName evidence="1">Uncharacterized protein</fullName>
    </submittedName>
</protein>
<proteinExistence type="predicted"/>
<accession>A0A2S4WC47</accession>
<dbReference type="OrthoDB" id="2507789at2759"/>
<dbReference type="PANTHER" id="PTHR48159">
    <property type="entry name" value="MULE DOMAIN-CONTAINING PROTEIN"/>
    <property type="match status" value="1"/>
</dbReference>
<name>A0A2S4WC47_9BASI</name>
<reference evidence="2" key="3">
    <citation type="journal article" date="2018" name="Mol. Plant Microbe Interact.">
        <title>Genome sequence resources for the wheat stripe rust pathogen (Puccinia striiformis f. sp. tritici) and the barley stripe rust pathogen (Puccinia striiformis f. sp. hordei).</title>
        <authorList>
            <person name="Xia C."/>
            <person name="Wang M."/>
            <person name="Yin C."/>
            <person name="Cornejo O.E."/>
            <person name="Hulbert S.H."/>
            <person name="Chen X."/>
        </authorList>
    </citation>
    <scope>NUCLEOTIDE SEQUENCE [LARGE SCALE GENOMIC DNA]</scope>
    <source>
        <strain evidence="2">93TX-2</strain>
    </source>
</reference>
<evidence type="ECO:0000313" key="2">
    <source>
        <dbReference type="Proteomes" id="UP000238274"/>
    </source>
</evidence>
<evidence type="ECO:0000313" key="1">
    <source>
        <dbReference type="EMBL" id="POW19287.1"/>
    </source>
</evidence>
<dbReference type="Proteomes" id="UP000238274">
    <property type="component" value="Unassembled WGS sequence"/>
</dbReference>
<dbReference type="VEuPathDB" id="FungiDB:PSHT_04871"/>
<keyword evidence="2" id="KW-1185">Reference proteome</keyword>
<comment type="caution">
    <text evidence="1">The sequence shown here is derived from an EMBL/GenBank/DDBJ whole genome shotgun (WGS) entry which is preliminary data.</text>
</comment>
<organism evidence="1 2">
    <name type="scientific">Puccinia striiformis</name>
    <dbReference type="NCBI Taxonomy" id="27350"/>
    <lineage>
        <taxon>Eukaryota</taxon>
        <taxon>Fungi</taxon>
        <taxon>Dikarya</taxon>
        <taxon>Basidiomycota</taxon>
        <taxon>Pucciniomycotina</taxon>
        <taxon>Pucciniomycetes</taxon>
        <taxon>Pucciniales</taxon>
        <taxon>Pucciniaceae</taxon>
        <taxon>Puccinia</taxon>
    </lineage>
</organism>
<feature type="non-terminal residue" evidence="1">
    <location>
        <position position="1"/>
    </location>
</feature>
<dbReference type="PANTHER" id="PTHR48159:SF1">
    <property type="entry name" value="MEMBRANE-ASSOCIATED GIANT PROTEIN ANTIGEN, PUTATIVE-RELATED"/>
    <property type="match status" value="1"/>
</dbReference>